<accession>A0A9W9NC08</accession>
<evidence type="ECO:0000313" key="2">
    <source>
        <dbReference type="EMBL" id="KAJ5217095.1"/>
    </source>
</evidence>
<dbReference type="PANTHER" id="PTHR42085">
    <property type="entry name" value="F-BOX DOMAIN-CONTAINING PROTEIN"/>
    <property type="match status" value="1"/>
</dbReference>
<dbReference type="Proteomes" id="UP001150941">
    <property type="component" value="Unassembled WGS sequence"/>
</dbReference>
<dbReference type="PANTHER" id="PTHR42085:SF2">
    <property type="entry name" value="F-BOX DOMAIN-CONTAINING PROTEIN"/>
    <property type="match status" value="1"/>
</dbReference>
<dbReference type="InterPro" id="IPR038883">
    <property type="entry name" value="AN11006-like"/>
</dbReference>
<evidence type="ECO:0000313" key="3">
    <source>
        <dbReference type="Proteomes" id="UP001150941"/>
    </source>
</evidence>
<keyword evidence="3" id="KW-1185">Reference proteome</keyword>
<dbReference type="RefSeq" id="XP_058325966.1">
    <property type="nucleotide sequence ID" value="XM_058479398.1"/>
</dbReference>
<sequence length="216" mass="24801">MNFMKLPAELRLKIYGELATGPLGGPCYSAIYILRTCKKVYQEAREVIYSKNLFLFVDADDFVIIFLQAIGIQNASLIKHVHISFPIFDQTGDDYIFDRNEAVVCDVIAQRCPRIEHVTIIPTHPLFFQYTPDDDVNASTDRFLELVNKRFREFTDRISISLFEDACHDIRGKLSSLGWDVIVERKKEYYPRQSAPQGDRELTDTDNNFGDSGFGV</sequence>
<organism evidence="2 3">
    <name type="scientific">Penicillium chermesinum</name>
    <dbReference type="NCBI Taxonomy" id="63820"/>
    <lineage>
        <taxon>Eukaryota</taxon>
        <taxon>Fungi</taxon>
        <taxon>Dikarya</taxon>
        <taxon>Ascomycota</taxon>
        <taxon>Pezizomycotina</taxon>
        <taxon>Eurotiomycetes</taxon>
        <taxon>Eurotiomycetidae</taxon>
        <taxon>Eurotiales</taxon>
        <taxon>Aspergillaceae</taxon>
        <taxon>Penicillium</taxon>
    </lineage>
</organism>
<feature type="region of interest" description="Disordered" evidence="1">
    <location>
        <begin position="192"/>
        <end position="216"/>
    </location>
</feature>
<name>A0A9W9NC08_9EURO</name>
<proteinExistence type="predicted"/>
<gene>
    <name evidence="2" type="ORF">N7468_010103</name>
</gene>
<dbReference type="OrthoDB" id="62952at2759"/>
<reference evidence="2" key="1">
    <citation type="submission" date="2022-11" db="EMBL/GenBank/DDBJ databases">
        <authorList>
            <person name="Petersen C."/>
        </authorList>
    </citation>
    <scope>NUCLEOTIDE SEQUENCE</scope>
    <source>
        <strain evidence="2">IBT 19713</strain>
    </source>
</reference>
<dbReference type="GeneID" id="83206702"/>
<dbReference type="EMBL" id="JAPQKS010000008">
    <property type="protein sequence ID" value="KAJ5217095.1"/>
    <property type="molecule type" value="Genomic_DNA"/>
</dbReference>
<evidence type="ECO:0008006" key="4">
    <source>
        <dbReference type="Google" id="ProtNLM"/>
    </source>
</evidence>
<comment type="caution">
    <text evidence="2">The sequence shown here is derived from an EMBL/GenBank/DDBJ whole genome shotgun (WGS) entry which is preliminary data.</text>
</comment>
<dbReference type="AlphaFoldDB" id="A0A9W9NC08"/>
<evidence type="ECO:0000256" key="1">
    <source>
        <dbReference type="SAM" id="MobiDB-lite"/>
    </source>
</evidence>
<protein>
    <recommendedName>
        <fullName evidence="4">F-box domain-containing protein</fullName>
    </recommendedName>
</protein>
<reference evidence="2" key="2">
    <citation type="journal article" date="2023" name="IMA Fungus">
        <title>Comparative genomic study of the Penicillium genus elucidates a diverse pangenome and 15 lateral gene transfer events.</title>
        <authorList>
            <person name="Petersen C."/>
            <person name="Sorensen T."/>
            <person name="Nielsen M.R."/>
            <person name="Sondergaard T.E."/>
            <person name="Sorensen J.L."/>
            <person name="Fitzpatrick D.A."/>
            <person name="Frisvad J.C."/>
            <person name="Nielsen K.L."/>
        </authorList>
    </citation>
    <scope>NUCLEOTIDE SEQUENCE</scope>
    <source>
        <strain evidence="2">IBT 19713</strain>
    </source>
</reference>